<dbReference type="Gene3D" id="2.60.120.10">
    <property type="entry name" value="Jelly Rolls"/>
    <property type="match status" value="1"/>
</dbReference>
<name>A0A5S5CN00_9ACTN</name>
<accession>A0A5S5CN00</accession>
<keyword evidence="3" id="KW-0804">Transcription</keyword>
<dbReference type="Pfam" id="PF12833">
    <property type="entry name" value="HTH_18"/>
    <property type="match status" value="1"/>
</dbReference>
<organism evidence="6 7">
    <name type="scientific">Blastococcus xanthinilyticus</name>
    <dbReference type="NCBI Taxonomy" id="1564164"/>
    <lineage>
        <taxon>Bacteria</taxon>
        <taxon>Bacillati</taxon>
        <taxon>Actinomycetota</taxon>
        <taxon>Actinomycetes</taxon>
        <taxon>Geodermatophilales</taxon>
        <taxon>Geodermatophilaceae</taxon>
        <taxon>Blastococcus</taxon>
    </lineage>
</organism>
<dbReference type="InterPro" id="IPR018060">
    <property type="entry name" value="HTH_AraC"/>
</dbReference>
<keyword evidence="2 6" id="KW-0238">DNA-binding</keyword>
<dbReference type="Proteomes" id="UP000322499">
    <property type="component" value="Unassembled WGS sequence"/>
</dbReference>
<dbReference type="Pfam" id="PF12852">
    <property type="entry name" value="Cupin_6"/>
    <property type="match status" value="1"/>
</dbReference>
<dbReference type="InterPro" id="IPR014710">
    <property type="entry name" value="RmlC-like_jellyroll"/>
</dbReference>
<sequence>MTVRPATLDARSAARQAGAVTVDPTAPWSPADPLGEVLGDLRMRGTFYCRTEGSAPFGVEMPALEGCMSFHVVIEGSCLLELDGRSYPLGPGDLALVPHGRGHLLRSGPGAPISGRADLLPQDYLADHYSVLRVEGGGERIRQVCGVVEPERPGATHLLDLLPPVLLVAAGDSRGWLTVLLGMIADEVRQDRPGAESVVTRLADVVVIQAVRGWLDTAATGPGWLRALRDEQVGRAVASVHRDPGAPWTLDRLAREARMSRSAFAVRFTELAGEPALRYVTRWRMHLATVELGRGARVGELAGRLGYESEAAFSRAYKRVTGVAPVTARRPAAPAPGRATAPRPRGDAAPSSSVRPGP</sequence>
<dbReference type="PANTHER" id="PTHR46796:SF7">
    <property type="entry name" value="ARAC FAMILY TRANSCRIPTIONAL REGULATOR"/>
    <property type="match status" value="1"/>
</dbReference>
<dbReference type="PANTHER" id="PTHR46796">
    <property type="entry name" value="HTH-TYPE TRANSCRIPTIONAL ACTIVATOR RHAS-RELATED"/>
    <property type="match status" value="1"/>
</dbReference>
<dbReference type="AlphaFoldDB" id="A0A5S5CN00"/>
<dbReference type="GO" id="GO:0043565">
    <property type="term" value="F:sequence-specific DNA binding"/>
    <property type="evidence" value="ECO:0007669"/>
    <property type="project" value="InterPro"/>
</dbReference>
<dbReference type="InterPro" id="IPR050204">
    <property type="entry name" value="AraC_XylS_family_regulators"/>
</dbReference>
<dbReference type="InterPro" id="IPR032783">
    <property type="entry name" value="AraC_lig"/>
</dbReference>
<dbReference type="SUPFAM" id="SSF46689">
    <property type="entry name" value="Homeodomain-like"/>
    <property type="match status" value="1"/>
</dbReference>
<dbReference type="Gene3D" id="1.10.10.60">
    <property type="entry name" value="Homeodomain-like"/>
    <property type="match status" value="1"/>
</dbReference>
<reference evidence="6 7" key="1">
    <citation type="submission" date="2019-07" db="EMBL/GenBank/DDBJ databases">
        <title>Genomic Encyclopedia of Archaeal and Bacterial Type Strains, Phase II (KMG-II): from individual species to whole genera.</title>
        <authorList>
            <person name="Goeker M."/>
        </authorList>
    </citation>
    <scope>NUCLEOTIDE SEQUENCE [LARGE SCALE GENOMIC DNA]</scope>
    <source>
        <strain evidence="6 7">DSM 46842</strain>
    </source>
</reference>
<evidence type="ECO:0000259" key="5">
    <source>
        <dbReference type="PROSITE" id="PS01124"/>
    </source>
</evidence>
<evidence type="ECO:0000256" key="3">
    <source>
        <dbReference type="ARBA" id="ARBA00023163"/>
    </source>
</evidence>
<dbReference type="EMBL" id="VNHW01000015">
    <property type="protein sequence ID" value="TYP83765.1"/>
    <property type="molecule type" value="Genomic_DNA"/>
</dbReference>
<evidence type="ECO:0000256" key="4">
    <source>
        <dbReference type="SAM" id="MobiDB-lite"/>
    </source>
</evidence>
<gene>
    <name evidence="6" type="ORF">BD833_1155</name>
</gene>
<dbReference type="PROSITE" id="PS01124">
    <property type="entry name" value="HTH_ARAC_FAMILY_2"/>
    <property type="match status" value="1"/>
</dbReference>
<evidence type="ECO:0000256" key="1">
    <source>
        <dbReference type="ARBA" id="ARBA00023015"/>
    </source>
</evidence>
<keyword evidence="7" id="KW-1185">Reference proteome</keyword>
<protein>
    <submittedName>
        <fullName evidence="6">AraC-like DNA-binding protein</fullName>
    </submittedName>
</protein>
<dbReference type="InterPro" id="IPR037923">
    <property type="entry name" value="HTH-like"/>
</dbReference>
<evidence type="ECO:0000256" key="2">
    <source>
        <dbReference type="ARBA" id="ARBA00023125"/>
    </source>
</evidence>
<keyword evidence="1" id="KW-0805">Transcription regulation</keyword>
<dbReference type="InterPro" id="IPR009057">
    <property type="entry name" value="Homeodomain-like_sf"/>
</dbReference>
<feature type="domain" description="HTH araC/xylS-type" evidence="5">
    <location>
        <begin position="234"/>
        <end position="331"/>
    </location>
</feature>
<dbReference type="SMART" id="SM00342">
    <property type="entry name" value="HTH_ARAC"/>
    <property type="match status" value="1"/>
</dbReference>
<feature type="compositionally biased region" description="Low complexity" evidence="4">
    <location>
        <begin position="324"/>
        <end position="350"/>
    </location>
</feature>
<evidence type="ECO:0000313" key="7">
    <source>
        <dbReference type="Proteomes" id="UP000322499"/>
    </source>
</evidence>
<dbReference type="SUPFAM" id="SSF51215">
    <property type="entry name" value="Regulatory protein AraC"/>
    <property type="match status" value="1"/>
</dbReference>
<feature type="region of interest" description="Disordered" evidence="4">
    <location>
        <begin position="324"/>
        <end position="358"/>
    </location>
</feature>
<comment type="caution">
    <text evidence="6">The sequence shown here is derived from an EMBL/GenBank/DDBJ whole genome shotgun (WGS) entry which is preliminary data.</text>
</comment>
<evidence type="ECO:0000313" key="6">
    <source>
        <dbReference type="EMBL" id="TYP83765.1"/>
    </source>
</evidence>
<proteinExistence type="predicted"/>
<dbReference type="GO" id="GO:0003700">
    <property type="term" value="F:DNA-binding transcription factor activity"/>
    <property type="evidence" value="ECO:0007669"/>
    <property type="project" value="InterPro"/>
</dbReference>